<dbReference type="GO" id="GO:0003700">
    <property type="term" value="F:DNA-binding transcription factor activity"/>
    <property type="evidence" value="ECO:0007669"/>
    <property type="project" value="InterPro"/>
</dbReference>
<dbReference type="InterPro" id="IPR037171">
    <property type="entry name" value="NagB/RpiA_transferase-like"/>
</dbReference>
<reference evidence="5" key="1">
    <citation type="journal article" date="2021" name="PeerJ">
        <title>Extensive microbial diversity within the chicken gut microbiome revealed by metagenomics and culture.</title>
        <authorList>
            <person name="Gilroy R."/>
            <person name="Ravi A."/>
            <person name="Getino M."/>
            <person name="Pursley I."/>
            <person name="Horton D.L."/>
            <person name="Alikhan N.F."/>
            <person name="Baker D."/>
            <person name="Gharbi K."/>
            <person name="Hall N."/>
            <person name="Watson M."/>
            <person name="Adriaenssens E.M."/>
            <person name="Foster-Nyarko E."/>
            <person name="Jarju S."/>
            <person name="Secka A."/>
            <person name="Antonio M."/>
            <person name="Oren A."/>
            <person name="Chaudhuri R.R."/>
            <person name="La Ragione R."/>
            <person name="Hildebrand F."/>
            <person name="Pallen M.J."/>
        </authorList>
    </citation>
    <scope>NUCLEOTIDE SEQUENCE</scope>
    <source>
        <strain evidence="5">687</strain>
    </source>
</reference>
<keyword evidence="2 5" id="KW-0238">DNA-binding</keyword>
<dbReference type="InterPro" id="IPR050313">
    <property type="entry name" value="Carb_Metab_HTH_regulators"/>
</dbReference>
<keyword evidence="1" id="KW-0805">Transcription regulation</keyword>
<evidence type="ECO:0000259" key="4">
    <source>
        <dbReference type="PROSITE" id="PS51000"/>
    </source>
</evidence>
<dbReference type="GO" id="GO:0003677">
    <property type="term" value="F:DNA binding"/>
    <property type="evidence" value="ECO:0007669"/>
    <property type="project" value="UniProtKB-KW"/>
</dbReference>
<dbReference type="SMART" id="SM01134">
    <property type="entry name" value="DeoRC"/>
    <property type="match status" value="1"/>
</dbReference>
<evidence type="ECO:0000256" key="3">
    <source>
        <dbReference type="ARBA" id="ARBA00023163"/>
    </source>
</evidence>
<comment type="caution">
    <text evidence="5">The sequence shown here is derived from an EMBL/GenBank/DDBJ whole genome shotgun (WGS) entry which is preliminary data.</text>
</comment>
<dbReference type="Pfam" id="PF08220">
    <property type="entry name" value="HTH_DeoR"/>
    <property type="match status" value="1"/>
</dbReference>
<organism evidence="5 6">
    <name type="scientific">Candidatus Anaerobiospirillum merdipullorum</name>
    <dbReference type="NCBI Taxonomy" id="2838450"/>
    <lineage>
        <taxon>Bacteria</taxon>
        <taxon>Pseudomonadati</taxon>
        <taxon>Pseudomonadota</taxon>
        <taxon>Gammaproteobacteria</taxon>
        <taxon>Aeromonadales</taxon>
        <taxon>Succinivibrionaceae</taxon>
        <taxon>Anaerobiospirillum</taxon>
    </lineage>
</organism>
<evidence type="ECO:0000256" key="2">
    <source>
        <dbReference type="ARBA" id="ARBA00023125"/>
    </source>
</evidence>
<dbReference type="Proteomes" id="UP000824150">
    <property type="component" value="Unassembled WGS sequence"/>
</dbReference>
<evidence type="ECO:0000313" key="6">
    <source>
        <dbReference type="Proteomes" id="UP000824150"/>
    </source>
</evidence>
<evidence type="ECO:0000256" key="1">
    <source>
        <dbReference type="ARBA" id="ARBA00023015"/>
    </source>
</evidence>
<dbReference type="InterPro" id="IPR036390">
    <property type="entry name" value="WH_DNA-bd_sf"/>
</dbReference>
<evidence type="ECO:0000313" key="5">
    <source>
        <dbReference type="EMBL" id="MBU3827373.1"/>
    </source>
</evidence>
<dbReference type="PROSITE" id="PS00894">
    <property type="entry name" value="HTH_DEOR_1"/>
    <property type="match status" value="1"/>
</dbReference>
<dbReference type="PANTHER" id="PTHR30363:SF44">
    <property type="entry name" value="AGA OPERON TRANSCRIPTIONAL REPRESSOR-RELATED"/>
    <property type="match status" value="1"/>
</dbReference>
<dbReference type="Gene3D" id="1.10.10.10">
    <property type="entry name" value="Winged helix-like DNA-binding domain superfamily/Winged helix DNA-binding domain"/>
    <property type="match status" value="1"/>
</dbReference>
<accession>A0A9E2NSN5</accession>
<dbReference type="Gene3D" id="3.40.50.1360">
    <property type="match status" value="1"/>
</dbReference>
<keyword evidence="3" id="KW-0804">Transcription</keyword>
<gene>
    <name evidence="5" type="ORF">IAA31_07815</name>
</gene>
<dbReference type="Pfam" id="PF00455">
    <property type="entry name" value="DeoRC"/>
    <property type="match status" value="1"/>
</dbReference>
<name>A0A9E2NSN5_9GAMM</name>
<sequence>MSASSAKKLSKEERHALISDVLTNAPTLRISELAKKAGVSTETIRRDLAELEGRGLISRTYGGASRPLNVEPKQSEREKLFLHQRDLIASYAVNLIEDGAVIILGSGSTTVHVAAQLAARKRELTIFTDSISAAAAAAVNPLFKVHLCPGIYSAEENCVYGPETIHYLQRVYANWAILGASGLTEEGPNNADLQIGLSYQVMVQRASKTIIVADHSKISRQSVFTYAPWQSIDSLIIDTPPYDEELISALRLGNVNIIEASENWARLK</sequence>
<dbReference type="PROSITE" id="PS51000">
    <property type="entry name" value="HTH_DEOR_2"/>
    <property type="match status" value="1"/>
</dbReference>
<protein>
    <submittedName>
        <fullName evidence="5">DeoR/GlpR family DNA-binding transcription regulator</fullName>
    </submittedName>
</protein>
<dbReference type="InterPro" id="IPR014036">
    <property type="entry name" value="DeoR-like_C"/>
</dbReference>
<dbReference type="SUPFAM" id="SSF100950">
    <property type="entry name" value="NagB/RpiA/CoA transferase-like"/>
    <property type="match status" value="1"/>
</dbReference>
<dbReference type="SUPFAM" id="SSF46785">
    <property type="entry name" value="Winged helix' DNA-binding domain"/>
    <property type="match status" value="1"/>
</dbReference>
<feature type="domain" description="HTH deoR-type" evidence="4">
    <location>
        <begin position="11"/>
        <end position="66"/>
    </location>
</feature>
<dbReference type="SMART" id="SM00420">
    <property type="entry name" value="HTH_DEOR"/>
    <property type="match status" value="1"/>
</dbReference>
<dbReference type="EMBL" id="JAHLFG010000086">
    <property type="protein sequence ID" value="MBU3827373.1"/>
    <property type="molecule type" value="Genomic_DNA"/>
</dbReference>
<proteinExistence type="predicted"/>
<dbReference type="InterPro" id="IPR036388">
    <property type="entry name" value="WH-like_DNA-bd_sf"/>
</dbReference>
<dbReference type="PANTHER" id="PTHR30363">
    <property type="entry name" value="HTH-TYPE TRANSCRIPTIONAL REGULATOR SRLR-RELATED"/>
    <property type="match status" value="1"/>
</dbReference>
<dbReference type="InterPro" id="IPR001034">
    <property type="entry name" value="DeoR_HTH"/>
</dbReference>
<reference evidence="5" key="2">
    <citation type="submission" date="2021-04" db="EMBL/GenBank/DDBJ databases">
        <authorList>
            <person name="Gilroy R."/>
        </authorList>
    </citation>
    <scope>NUCLEOTIDE SEQUENCE</scope>
    <source>
        <strain evidence="5">687</strain>
    </source>
</reference>
<dbReference type="InterPro" id="IPR018356">
    <property type="entry name" value="Tscrpt_reg_HTH_DeoR_CS"/>
</dbReference>
<dbReference type="AlphaFoldDB" id="A0A9E2NSN5"/>
<dbReference type="PRINTS" id="PR00037">
    <property type="entry name" value="HTHLACR"/>
</dbReference>